<protein>
    <submittedName>
        <fullName evidence="9">Uncharacterized protein</fullName>
    </submittedName>
</protein>
<evidence type="ECO:0000256" key="1">
    <source>
        <dbReference type="ARBA" id="ARBA00004123"/>
    </source>
</evidence>
<feature type="compositionally biased region" description="Basic residues" evidence="8">
    <location>
        <begin position="83"/>
        <end position="92"/>
    </location>
</feature>
<evidence type="ECO:0000256" key="8">
    <source>
        <dbReference type="SAM" id="MobiDB-lite"/>
    </source>
</evidence>
<keyword evidence="4" id="KW-0805">Transcription regulation</keyword>
<feature type="region of interest" description="Disordered" evidence="8">
    <location>
        <begin position="122"/>
        <end position="158"/>
    </location>
</feature>
<dbReference type="GO" id="GO:0005737">
    <property type="term" value="C:cytoplasm"/>
    <property type="evidence" value="ECO:0007669"/>
    <property type="project" value="InterPro"/>
</dbReference>
<dbReference type="PANTHER" id="PTHR13469">
    <property type="entry name" value="HEXAMETHYLENE BISACETAMIDE INDUCIBLE 1"/>
    <property type="match status" value="1"/>
</dbReference>
<keyword evidence="6" id="KW-0804">Transcription</keyword>
<dbReference type="GO" id="GO:0097322">
    <property type="term" value="F:7SK snRNA binding"/>
    <property type="evidence" value="ECO:0007669"/>
    <property type="project" value="TreeGrafter"/>
</dbReference>
<dbReference type="InterPro" id="IPR024872">
    <property type="entry name" value="HEXIM"/>
</dbReference>
<evidence type="ECO:0000256" key="2">
    <source>
        <dbReference type="ARBA" id="ARBA00008409"/>
    </source>
</evidence>
<sequence length="331" mass="37262">MAAINDCMEISDLTDGCNAKNNHVSSDTPVLPSGDLVNNSSVLKSSGNENVDTEPCERRKKTRRGKPKRKNPYNKEGNETRKAVNRSKNRPRFAHRHADAPYNTNEFLMEDHNTFVKLNSPPTVSASVGNSRPPRVRDPSFTSVDSDEDHFYSSPEDEEEFLTKEFSNTYQDLHVETLQGMTKSELIQQVLQLEDKVDSLEKRLGNRPKGEKDPYDKLKTSVDTSSEDCDVASDKIKPLQVEISRLRLENEKLQIENERLRRRNRSSSVSSVDSESDSASSSPSSVSELSDKEELIVSDVNEDLDDSRGKSCSIVSDEFNNTDVPMKEKEV</sequence>
<name>A0A1B6LCU7_9HEMI</name>
<dbReference type="GO" id="GO:0004861">
    <property type="term" value="F:cyclin-dependent protein serine/threonine kinase inhibitor activity"/>
    <property type="evidence" value="ECO:0007669"/>
    <property type="project" value="InterPro"/>
</dbReference>
<feature type="compositionally biased region" description="Basic residues" evidence="8">
    <location>
        <begin position="58"/>
        <end position="72"/>
    </location>
</feature>
<feature type="compositionally biased region" description="Polar residues" evidence="8">
    <location>
        <begin position="36"/>
        <end position="50"/>
    </location>
</feature>
<accession>A0A1B6LCU7</accession>
<keyword evidence="7" id="KW-0539">Nucleus</keyword>
<evidence type="ECO:0000256" key="6">
    <source>
        <dbReference type="ARBA" id="ARBA00023163"/>
    </source>
</evidence>
<dbReference type="PANTHER" id="PTHR13469:SF8">
    <property type="entry name" value="HEXIM P-TEFB COMPLEX SUBUNIT 1"/>
    <property type="match status" value="1"/>
</dbReference>
<dbReference type="AlphaFoldDB" id="A0A1B6LCU7"/>
<feature type="region of interest" description="Disordered" evidence="8">
    <location>
        <begin position="259"/>
        <end position="331"/>
    </location>
</feature>
<dbReference type="EMBL" id="GEBQ01018497">
    <property type="protein sequence ID" value="JAT21480.1"/>
    <property type="molecule type" value="Transcribed_RNA"/>
</dbReference>
<evidence type="ECO:0000256" key="5">
    <source>
        <dbReference type="ARBA" id="ARBA00023054"/>
    </source>
</evidence>
<evidence type="ECO:0000313" key="9">
    <source>
        <dbReference type="EMBL" id="JAT21480.1"/>
    </source>
</evidence>
<reference evidence="9" key="1">
    <citation type="submission" date="2015-11" db="EMBL/GenBank/DDBJ databases">
        <title>De novo transcriptome assembly of four potential Pierce s Disease insect vectors from Arizona vineyards.</title>
        <authorList>
            <person name="Tassone E.E."/>
        </authorList>
    </citation>
    <scope>NUCLEOTIDE SEQUENCE</scope>
</reference>
<evidence type="ECO:0000256" key="7">
    <source>
        <dbReference type="ARBA" id="ARBA00023242"/>
    </source>
</evidence>
<evidence type="ECO:0000256" key="3">
    <source>
        <dbReference type="ARBA" id="ARBA00022491"/>
    </source>
</evidence>
<dbReference type="GO" id="GO:0000122">
    <property type="term" value="P:negative regulation of transcription by RNA polymerase II"/>
    <property type="evidence" value="ECO:0007669"/>
    <property type="project" value="InterPro"/>
</dbReference>
<dbReference type="PRINTS" id="PR02094">
    <property type="entry name" value="HEXIMFAMILY"/>
</dbReference>
<keyword evidence="5" id="KW-0175">Coiled coil</keyword>
<feature type="compositionally biased region" description="Basic and acidic residues" evidence="8">
    <location>
        <begin position="202"/>
        <end position="220"/>
    </location>
</feature>
<feature type="compositionally biased region" description="Low complexity" evidence="8">
    <location>
        <begin position="266"/>
        <end position="288"/>
    </location>
</feature>
<dbReference type="GO" id="GO:0005654">
    <property type="term" value="C:nucleoplasm"/>
    <property type="evidence" value="ECO:0007669"/>
    <property type="project" value="TreeGrafter"/>
</dbReference>
<comment type="subcellular location">
    <subcellularLocation>
        <location evidence="1">Nucleus</location>
    </subcellularLocation>
</comment>
<organism evidence="9">
    <name type="scientific">Graphocephala atropunctata</name>
    <dbReference type="NCBI Taxonomy" id="36148"/>
    <lineage>
        <taxon>Eukaryota</taxon>
        <taxon>Metazoa</taxon>
        <taxon>Ecdysozoa</taxon>
        <taxon>Arthropoda</taxon>
        <taxon>Hexapoda</taxon>
        <taxon>Insecta</taxon>
        <taxon>Pterygota</taxon>
        <taxon>Neoptera</taxon>
        <taxon>Paraneoptera</taxon>
        <taxon>Hemiptera</taxon>
        <taxon>Auchenorrhyncha</taxon>
        <taxon>Membracoidea</taxon>
        <taxon>Cicadellidae</taxon>
        <taxon>Cicadellinae</taxon>
        <taxon>Cicadellini</taxon>
        <taxon>Graphocephala</taxon>
    </lineage>
</organism>
<proteinExistence type="inferred from homology"/>
<keyword evidence="3" id="KW-0678">Repressor</keyword>
<dbReference type="Pfam" id="PF15313">
    <property type="entry name" value="HEXIM"/>
    <property type="match status" value="1"/>
</dbReference>
<gene>
    <name evidence="9" type="ORF">g.25118</name>
</gene>
<feature type="region of interest" description="Disordered" evidence="8">
    <location>
        <begin position="202"/>
        <end position="230"/>
    </location>
</feature>
<dbReference type="Gene3D" id="6.10.250.2910">
    <property type="match status" value="1"/>
</dbReference>
<evidence type="ECO:0000256" key="4">
    <source>
        <dbReference type="ARBA" id="ARBA00023015"/>
    </source>
</evidence>
<comment type="similarity">
    <text evidence="2">Belongs to the HEXIM family.</text>
</comment>
<feature type="region of interest" description="Disordered" evidence="8">
    <location>
        <begin position="24"/>
        <end position="92"/>
    </location>
</feature>